<keyword evidence="2" id="KW-1185">Reference proteome</keyword>
<accession>A0A9D4HGP5</accession>
<proteinExistence type="predicted"/>
<name>A0A9D4HGP5_DREPO</name>
<comment type="caution">
    <text evidence="1">The sequence shown here is derived from an EMBL/GenBank/DDBJ whole genome shotgun (WGS) entry which is preliminary data.</text>
</comment>
<evidence type="ECO:0000313" key="1">
    <source>
        <dbReference type="EMBL" id="KAH3718400.1"/>
    </source>
</evidence>
<dbReference type="EMBL" id="JAIWYP010000013">
    <property type="protein sequence ID" value="KAH3718400.1"/>
    <property type="molecule type" value="Genomic_DNA"/>
</dbReference>
<evidence type="ECO:0000313" key="2">
    <source>
        <dbReference type="Proteomes" id="UP000828390"/>
    </source>
</evidence>
<reference evidence="1" key="1">
    <citation type="journal article" date="2019" name="bioRxiv">
        <title>The Genome of the Zebra Mussel, Dreissena polymorpha: A Resource for Invasive Species Research.</title>
        <authorList>
            <person name="McCartney M.A."/>
            <person name="Auch B."/>
            <person name="Kono T."/>
            <person name="Mallez S."/>
            <person name="Zhang Y."/>
            <person name="Obille A."/>
            <person name="Becker A."/>
            <person name="Abrahante J.E."/>
            <person name="Garbe J."/>
            <person name="Badalamenti J.P."/>
            <person name="Herman A."/>
            <person name="Mangelson H."/>
            <person name="Liachko I."/>
            <person name="Sullivan S."/>
            <person name="Sone E.D."/>
            <person name="Koren S."/>
            <person name="Silverstein K.A.T."/>
            <person name="Beckman K.B."/>
            <person name="Gohl D.M."/>
        </authorList>
    </citation>
    <scope>NUCLEOTIDE SEQUENCE</scope>
    <source>
        <strain evidence="1">Duluth1</strain>
        <tissue evidence="1">Whole animal</tissue>
    </source>
</reference>
<protein>
    <submittedName>
        <fullName evidence="1">Uncharacterized protein</fullName>
    </submittedName>
</protein>
<sequence length="100" mass="11001">MNKVLTPARDGTVLYSFTHPDIQKPSGIHITAQGHVLICGSESRNVPQLDGEGKKKLATLATLRNSKYCPQPIFYNKSAACIIVGLAYTYSYTILVFKVQ</sequence>
<organism evidence="1 2">
    <name type="scientific">Dreissena polymorpha</name>
    <name type="common">Zebra mussel</name>
    <name type="synonym">Mytilus polymorpha</name>
    <dbReference type="NCBI Taxonomy" id="45954"/>
    <lineage>
        <taxon>Eukaryota</taxon>
        <taxon>Metazoa</taxon>
        <taxon>Spiralia</taxon>
        <taxon>Lophotrochozoa</taxon>
        <taxon>Mollusca</taxon>
        <taxon>Bivalvia</taxon>
        <taxon>Autobranchia</taxon>
        <taxon>Heteroconchia</taxon>
        <taxon>Euheterodonta</taxon>
        <taxon>Imparidentia</taxon>
        <taxon>Neoheterodontei</taxon>
        <taxon>Myida</taxon>
        <taxon>Dreissenoidea</taxon>
        <taxon>Dreissenidae</taxon>
        <taxon>Dreissena</taxon>
    </lineage>
</organism>
<gene>
    <name evidence="1" type="ORF">DPMN_061204</name>
</gene>
<dbReference type="Proteomes" id="UP000828390">
    <property type="component" value="Unassembled WGS sequence"/>
</dbReference>
<dbReference type="AlphaFoldDB" id="A0A9D4HGP5"/>
<reference evidence="1" key="2">
    <citation type="submission" date="2020-11" db="EMBL/GenBank/DDBJ databases">
        <authorList>
            <person name="McCartney M.A."/>
            <person name="Auch B."/>
            <person name="Kono T."/>
            <person name="Mallez S."/>
            <person name="Becker A."/>
            <person name="Gohl D.M."/>
            <person name="Silverstein K.A.T."/>
            <person name="Koren S."/>
            <person name="Bechman K.B."/>
            <person name="Herman A."/>
            <person name="Abrahante J.E."/>
            <person name="Garbe J."/>
        </authorList>
    </citation>
    <scope>NUCLEOTIDE SEQUENCE</scope>
    <source>
        <strain evidence="1">Duluth1</strain>
        <tissue evidence="1">Whole animal</tissue>
    </source>
</reference>